<feature type="transmembrane region" description="Helical" evidence="1">
    <location>
        <begin position="188"/>
        <end position="212"/>
    </location>
</feature>
<feature type="transmembrane region" description="Helical" evidence="1">
    <location>
        <begin position="123"/>
        <end position="142"/>
    </location>
</feature>
<sequence length="262" mass="28155">MTQATITRPRHLTMRAWQWERRKISLLPVAATAALFGLLGALSGCWNYQYNQEIYAEQQTTWQAVLINGVQLPAMVFLPAGLAMFAAVDAARAQKARSWQRARSLDRAGVLLRAQVLRNLERAAVTALVFSSMIIGAIVVMGFGQDLLADGGLAVIVGRPLASVPCYWAVGSVITAAGLWIREFSGLAAAGLLGSILAMAIRVVVPGLSWLMPFALPVNAMVAKGGDELFSFLDMAGWAGIGLAWVIALYGVARRRAARMEA</sequence>
<dbReference type="RefSeq" id="WP_212323295.1">
    <property type="nucleotide sequence ID" value="NZ_AP024463.1"/>
</dbReference>
<keyword evidence="1" id="KW-0812">Transmembrane</keyword>
<protein>
    <recommendedName>
        <fullName evidence="4">ABC transporter permease</fullName>
    </recommendedName>
</protein>
<dbReference type="EMBL" id="CP072384">
    <property type="protein sequence ID" value="QUC07963.1"/>
    <property type="molecule type" value="Genomic_DNA"/>
</dbReference>
<organism evidence="2 3">
    <name type="scientific">Arachnia rubra</name>
    <dbReference type="NCBI Taxonomy" id="1547448"/>
    <lineage>
        <taxon>Bacteria</taxon>
        <taxon>Bacillati</taxon>
        <taxon>Actinomycetota</taxon>
        <taxon>Actinomycetes</taxon>
        <taxon>Propionibacteriales</taxon>
        <taxon>Propionibacteriaceae</taxon>
        <taxon>Arachnia</taxon>
    </lineage>
</organism>
<reference evidence="2 3" key="1">
    <citation type="submission" date="2021-03" db="EMBL/GenBank/DDBJ databases">
        <title>Human Oral Microbial Genomes.</title>
        <authorList>
            <person name="Johnston C.D."/>
            <person name="Chen T."/>
            <person name="Dewhirst F.E."/>
        </authorList>
    </citation>
    <scope>NUCLEOTIDE SEQUENCE [LARGE SCALE GENOMIC DNA]</scope>
    <source>
        <strain evidence="2 3">DSMZ 100122</strain>
    </source>
</reference>
<evidence type="ECO:0008006" key="4">
    <source>
        <dbReference type="Google" id="ProtNLM"/>
    </source>
</evidence>
<feature type="transmembrane region" description="Helical" evidence="1">
    <location>
        <begin position="162"/>
        <end position="181"/>
    </location>
</feature>
<name>A0ABX7Y5E6_9ACTN</name>
<gene>
    <name evidence="2" type="ORF">J5A65_13780</name>
</gene>
<evidence type="ECO:0000313" key="3">
    <source>
        <dbReference type="Proteomes" id="UP000678513"/>
    </source>
</evidence>
<keyword evidence="3" id="KW-1185">Reference proteome</keyword>
<keyword evidence="1" id="KW-0472">Membrane</keyword>
<evidence type="ECO:0000256" key="1">
    <source>
        <dbReference type="SAM" id="Phobius"/>
    </source>
</evidence>
<feature type="transmembrane region" description="Helical" evidence="1">
    <location>
        <begin position="232"/>
        <end position="253"/>
    </location>
</feature>
<feature type="transmembrane region" description="Helical" evidence="1">
    <location>
        <begin position="70"/>
        <end position="91"/>
    </location>
</feature>
<proteinExistence type="predicted"/>
<dbReference type="Proteomes" id="UP000678513">
    <property type="component" value="Chromosome"/>
</dbReference>
<feature type="transmembrane region" description="Helical" evidence="1">
    <location>
        <begin position="24"/>
        <end position="50"/>
    </location>
</feature>
<evidence type="ECO:0000313" key="2">
    <source>
        <dbReference type="EMBL" id="QUC07963.1"/>
    </source>
</evidence>
<keyword evidence="1" id="KW-1133">Transmembrane helix</keyword>
<accession>A0ABX7Y5E6</accession>